<dbReference type="Gene3D" id="1.10.10.60">
    <property type="entry name" value="Homeodomain-like"/>
    <property type="match status" value="1"/>
</dbReference>
<evidence type="ECO:0000256" key="3">
    <source>
        <dbReference type="ARBA" id="ARBA00022771"/>
    </source>
</evidence>
<dbReference type="PANTHER" id="PTHR12374:SF20">
    <property type="entry name" value="TRANSCRIPTIONAL ADAPTER 2-ALPHA"/>
    <property type="match status" value="1"/>
</dbReference>
<keyword evidence="5" id="KW-0539">Nucleus</keyword>
<dbReference type="Pfam" id="PF25299">
    <property type="entry name" value="ZZ_ADA2"/>
    <property type="match status" value="1"/>
</dbReference>
<feature type="domain" description="SANT" evidence="8">
    <location>
        <begin position="97"/>
        <end position="146"/>
    </location>
</feature>
<dbReference type="InterPro" id="IPR000433">
    <property type="entry name" value="Znf_ZZ"/>
</dbReference>
<dbReference type="GO" id="GO:0005634">
    <property type="term" value="C:nucleus"/>
    <property type="evidence" value="ECO:0007669"/>
    <property type="project" value="UniProtKB-SubCell"/>
</dbReference>
<dbReference type="Pfam" id="PF03874">
    <property type="entry name" value="RNA_pol_Rpb4"/>
    <property type="match status" value="1"/>
</dbReference>
<dbReference type="Pfam" id="PF04433">
    <property type="entry name" value="SWIRM"/>
    <property type="match status" value="1"/>
</dbReference>
<dbReference type="SMART" id="SM00657">
    <property type="entry name" value="RPOL4c"/>
    <property type="match status" value="1"/>
</dbReference>
<protein>
    <recommendedName>
        <fullName evidence="11">Transcriptional adapter 2-alpha</fullName>
    </recommendedName>
</protein>
<dbReference type="PANTHER" id="PTHR12374">
    <property type="entry name" value="TRANSCRIPTIONAL ADAPTOR 2 ADA2 -RELATED"/>
    <property type="match status" value="1"/>
</dbReference>
<evidence type="ECO:0000256" key="1">
    <source>
        <dbReference type="ARBA" id="ARBA00004123"/>
    </source>
</evidence>
<dbReference type="EMBL" id="JAACXV010000244">
    <property type="protein sequence ID" value="KAF7281323.1"/>
    <property type="molecule type" value="Genomic_DNA"/>
</dbReference>
<dbReference type="InterPro" id="IPR009057">
    <property type="entry name" value="Homeodomain-like_sf"/>
</dbReference>
<accession>A0A834MIF3</accession>
<dbReference type="InterPro" id="IPR036388">
    <property type="entry name" value="WH-like_DNA-bd_sf"/>
</dbReference>
<keyword evidence="3" id="KW-0863">Zinc-finger</keyword>
<dbReference type="Pfam" id="PF22941">
    <property type="entry name" value="TADA2A-like_3rd"/>
    <property type="match status" value="1"/>
</dbReference>
<dbReference type="Proteomes" id="UP000625711">
    <property type="component" value="Unassembled WGS sequence"/>
</dbReference>
<dbReference type="InterPro" id="IPR038324">
    <property type="entry name" value="Rpb4/RPC9_sf"/>
</dbReference>
<evidence type="ECO:0000259" key="6">
    <source>
        <dbReference type="PROSITE" id="PS50090"/>
    </source>
</evidence>
<dbReference type="InterPro" id="IPR010997">
    <property type="entry name" value="HRDC-like_sf"/>
</dbReference>
<dbReference type="SUPFAM" id="SSF47819">
    <property type="entry name" value="HRDC-like"/>
    <property type="match status" value="1"/>
</dbReference>
<gene>
    <name evidence="9" type="ORF">GWI33_004814</name>
</gene>
<evidence type="ECO:0000259" key="8">
    <source>
        <dbReference type="PROSITE" id="PS51293"/>
    </source>
</evidence>
<dbReference type="PROSITE" id="PS00028">
    <property type="entry name" value="ZINC_FINGER_C2H2_1"/>
    <property type="match status" value="1"/>
</dbReference>
<dbReference type="GO" id="GO:0006352">
    <property type="term" value="P:DNA-templated transcription initiation"/>
    <property type="evidence" value="ECO:0007669"/>
    <property type="project" value="InterPro"/>
</dbReference>
<dbReference type="Gene3D" id="1.10.10.10">
    <property type="entry name" value="Winged helix-like DNA-binding domain superfamily/Winged helix DNA-binding domain"/>
    <property type="match status" value="1"/>
</dbReference>
<dbReference type="Pfam" id="PF00249">
    <property type="entry name" value="Myb_DNA-binding"/>
    <property type="match status" value="1"/>
</dbReference>
<dbReference type="GO" id="GO:0006338">
    <property type="term" value="P:chromatin remodeling"/>
    <property type="evidence" value="ECO:0007669"/>
    <property type="project" value="TreeGrafter"/>
</dbReference>
<dbReference type="AlphaFoldDB" id="A0A834MIF3"/>
<evidence type="ECO:0000313" key="10">
    <source>
        <dbReference type="Proteomes" id="UP000625711"/>
    </source>
</evidence>
<dbReference type="PROSITE" id="PS50090">
    <property type="entry name" value="MYB_LIKE"/>
    <property type="match status" value="1"/>
</dbReference>
<comment type="caution">
    <text evidence="9">The sequence shown here is derived from an EMBL/GenBank/DDBJ whole genome shotgun (WGS) entry which is preliminary data.</text>
</comment>
<dbReference type="SUPFAM" id="SSF46689">
    <property type="entry name" value="Homeodomain-like"/>
    <property type="match status" value="2"/>
</dbReference>
<organism evidence="9 10">
    <name type="scientific">Rhynchophorus ferrugineus</name>
    <name type="common">Red palm weevil</name>
    <name type="synonym">Curculio ferrugineus</name>
    <dbReference type="NCBI Taxonomy" id="354439"/>
    <lineage>
        <taxon>Eukaryota</taxon>
        <taxon>Metazoa</taxon>
        <taxon>Ecdysozoa</taxon>
        <taxon>Arthropoda</taxon>
        <taxon>Hexapoda</taxon>
        <taxon>Insecta</taxon>
        <taxon>Pterygota</taxon>
        <taxon>Neoptera</taxon>
        <taxon>Endopterygota</taxon>
        <taxon>Coleoptera</taxon>
        <taxon>Polyphaga</taxon>
        <taxon>Cucujiformia</taxon>
        <taxon>Curculionidae</taxon>
        <taxon>Dryophthorinae</taxon>
        <taxon>Rhynchophorus</taxon>
    </lineage>
</organism>
<dbReference type="GO" id="GO:0140672">
    <property type="term" value="C:ATAC complex"/>
    <property type="evidence" value="ECO:0007669"/>
    <property type="project" value="UniProtKB-ARBA"/>
</dbReference>
<dbReference type="GO" id="GO:0008270">
    <property type="term" value="F:zinc ion binding"/>
    <property type="evidence" value="ECO:0007669"/>
    <property type="project" value="UniProtKB-KW"/>
</dbReference>
<feature type="domain" description="SWIRM" evidence="7">
    <location>
        <begin position="372"/>
        <end position="467"/>
    </location>
</feature>
<name>A0A834MIF3_RHYFE</name>
<evidence type="ECO:0000259" key="7">
    <source>
        <dbReference type="PROSITE" id="PS50934"/>
    </source>
</evidence>
<keyword evidence="10" id="KW-1185">Reference proteome</keyword>
<dbReference type="CDD" id="cd00167">
    <property type="entry name" value="SANT"/>
    <property type="match status" value="1"/>
</dbReference>
<evidence type="ECO:0000313" key="9">
    <source>
        <dbReference type="EMBL" id="KAF7281325.1"/>
    </source>
</evidence>
<dbReference type="InterPro" id="IPR007526">
    <property type="entry name" value="SWIRM"/>
</dbReference>
<proteinExistence type="predicted"/>
<comment type="subcellular location">
    <subcellularLocation>
        <location evidence="1">Nucleus</location>
    </subcellularLocation>
</comment>
<dbReference type="InterPro" id="IPR005574">
    <property type="entry name" value="Rpb4/RPC9"/>
</dbReference>
<evidence type="ECO:0000256" key="2">
    <source>
        <dbReference type="ARBA" id="ARBA00022723"/>
    </source>
</evidence>
<feature type="domain" description="Myb-like" evidence="6">
    <location>
        <begin position="99"/>
        <end position="142"/>
    </location>
</feature>
<dbReference type="Gene3D" id="1.20.1250.40">
    <property type="match status" value="1"/>
</dbReference>
<dbReference type="InterPro" id="IPR006590">
    <property type="entry name" value="RNA_pol_Rpb4/RPC9_core"/>
</dbReference>
<keyword evidence="4" id="KW-0862">Zinc</keyword>
<dbReference type="InterPro" id="IPR017884">
    <property type="entry name" value="SANT_dom"/>
</dbReference>
<evidence type="ECO:0008006" key="11">
    <source>
        <dbReference type="Google" id="ProtNLM"/>
    </source>
</evidence>
<dbReference type="OrthoDB" id="270417at2759"/>
<dbReference type="FunFam" id="1.10.10.10:FF:000087">
    <property type="entry name" value="Transcriptional adapter 2"/>
    <property type="match status" value="1"/>
</dbReference>
<evidence type="ECO:0000256" key="5">
    <source>
        <dbReference type="ARBA" id="ARBA00023242"/>
    </source>
</evidence>
<reference evidence="9" key="1">
    <citation type="submission" date="2020-08" db="EMBL/GenBank/DDBJ databases">
        <title>Genome sequencing and assembly of the red palm weevil Rhynchophorus ferrugineus.</title>
        <authorList>
            <person name="Dias G.B."/>
            <person name="Bergman C.M."/>
            <person name="Manee M."/>
        </authorList>
    </citation>
    <scope>NUCLEOTIDE SEQUENCE</scope>
    <source>
        <strain evidence="9">AA-2017</strain>
        <tissue evidence="9">Whole larva</tissue>
    </source>
</reference>
<dbReference type="InterPro" id="IPR013087">
    <property type="entry name" value="Znf_C2H2_type"/>
</dbReference>
<dbReference type="GO" id="GO:0006357">
    <property type="term" value="P:regulation of transcription by RNA polymerase II"/>
    <property type="evidence" value="ECO:0007669"/>
    <property type="project" value="TreeGrafter"/>
</dbReference>
<dbReference type="InterPro" id="IPR055141">
    <property type="entry name" value="TADA2A_B-like_dom"/>
</dbReference>
<dbReference type="GO" id="GO:0000166">
    <property type="term" value="F:nucleotide binding"/>
    <property type="evidence" value="ECO:0007669"/>
    <property type="project" value="InterPro"/>
</dbReference>
<keyword evidence="2" id="KW-0479">Metal-binding</keyword>
<sequence length="556" mass="64738">MANVNTDLTEEDAADLQFPKDATSQKPSTSSVVNVSDKSIILGYCSNCYDKLMIKYIFCDTCKLNICLQCFSNGSEFGNHKNNHDYRVLTTNFILFENSDWTAEEELRLLDSLMLYGNWSLVALDFPNRTLNEIKEHYEYFYLDRNGSPDMPGYDKEPEFPEIIVPYRFHLTNFEDPPRYASNTIGYQSLAGYNPARGDFENEYDKNAEDLLSPLETLDSDNPVFETLTDLQCAIVQSYNNRLKERQRRKTIIAQHGLLVLRKTISWLHRYDATITKPIYEKLMRFMHLCDPTKFAMLMEGLHRAGELKIRIQRLMLLRKAGITTLAEGRMYLKLQQIHEDKKKQLKLFRSNPQFNWKISKNATLELFPKFTKRRTSFAPLDIVGMPGYEKLTDKERDMCSTVRLVPATYLELKQVLIIENSKLGHVKLQTARRLLKIDVNKTRKLYDFLASEGYITKKAQNESAEDEQEFSDVFMKTLTYTDRFRKFKNKETISAVRNLLNQKKLHKFELAAIANLCPETAEEAKSLIPSLEGRFEDEELQTVLEDIQTKRSIQY</sequence>
<dbReference type="GO" id="GO:0003713">
    <property type="term" value="F:transcription coactivator activity"/>
    <property type="evidence" value="ECO:0007669"/>
    <property type="project" value="TreeGrafter"/>
</dbReference>
<dbReference type="GO" id="GO:0030880">
    <property type="term" value="C:RNA polymerase complex"/>
    <property type="evidence" value="ECO:0007669"/>
    <property type="project" value="InterPro"/>
</dbReference>
<dbReference type="EMBL" id="JAACXV010000244">
    <property type="protein sequence ID" value="KAF7281325.1"/>
    <property type="molecule type" value="Genomic_DNA"/>
</dbReference>
<dbReference type="PROSITE" id="PS50934">
    <property type="entry name" value="SWIRM"/>
    <property type="match status" value="1"/>
</dbReference>
<dbReference type="SMART" id="SM00717">
    <property type="entry name" value="SANT"/>
    <property type="match status" value="1"/>
</dbReference>
<evidence type="ECO:0000256" key="4">
    <source>
        <dbReference type="ARBA" id="ARBA00022833"/>
    </source>
</evidence>
<dbReference type="InterPro" id="IPR001005">
    <property type="entry name" value="SANT/Myb"/>
</dbReference>
<dbReference type="GO" id="GO:0003682">
    <property type="term" value="F:chromatin binding"/>
    <property type="evidence" value="ECO:0007669"/>
    <property type="project" value="TreeGrafter"/>
</dbReference>
<dbReference type="PROSITE" id="PS51293">
    <property type="entry name" value="SANT"/>
    <property type="match status" value="1"/>
</dbReference>